<proteinExistence type="predicted"/>
<feature type="compositionally biased region" description="Basic and acidic residues" evidence="1">
    <location>
        <begin position="179"/>
        <end position="195"/>
    </location>
</feature>
<evidence type="ECO:0000313" key="2">
    <source>
        <dbReference type="EMBL" id="KAK8390241.1"/>
    </source>
</evidence>
<feature type="compositionally biased region" description="Basic and acidic residues" evidence="1">
    <location>
        <begin position="50"/>
        <end position="64"/>
    </location>
</feature>
<feature type="region of interest" description="Disordered" evidence="1">
    <location>
        <begin position="152"/>
        <end position="195"/>
    </location>
</feature>
<dbReference type="Proteomes" id="UP001487740">
    <property type="component" value="Unassembled WGS sequence"/>
</dbReference>
<evidence type="ECO:0000313" key="3">
    <source>
        <dbReference type="Proteomes" id="UP001487740"/>
    </source>
</evidence>
<keyword evidence="3" id="KW-1185">Reference proteome</keyword>
<reference evidence="2 3" key="1">
    <citation type="submission" date="2023-03" db="EMBL/GenBank/DDBJ databases">
        <title>High-quality genome of Scylla paramamosain provides insights in environmental adaptation.</title>
        <authorList>
            <person name="Zhang L."/>
        </authorList>
    </citation>
    <scope>NUCLEOTIDE SEQUENCE [LARGE SCALE GENOMIC DNA]</scope>
    <source>
        <strain evidence="2">LZ_2023a</strain>
        <tissue evidence="2">Muscle</tissue>
    </source>
</reference>
<evidence type="ECO:0000256" key="1">
    <source>
        <dbReference type="SAM" id="MobiDB-lite"/>
    </source>
</evidence>
<sequence>MPPRSSPPRSSLFPEPFASEERGPSGGRTLWPRRGGGGGGGDGRAVQGRQDGREQRHGSNDKRWHLAVLHEPMRRPGGVTSPQRQTKDKINIPVLCVVAPASLALPCPALPYPALPCLALPYLALLATEIKSALPLSPWLPHLTSCTAGILGGKEEEEEEEEEEETNGKRVASTPSRTQRGDSRAHLCASSHHEE</sequence>
<feature type="compositionally biased region" description="Acidic residues" evidence="1">
    <location>
        <begin position="155"/>
        <end position="165"/>
    </location>
</feature>
<comment type="caution">
    <text evidence="2">The sequence shown here is derived from an EMBL/GenBank/DDBJ whole genome shotgun (WGS) entry which is preliminary data.</text>
</comment>
<protein>
    <submittedName>
        <fullName evidence="2">Uncharacterized protein</fullName>
    </submittedName>
</protein>
<dbReference type="AlphaFoldDB" id="A0AAW0TRX2"/>
<dbReference type="EMBL" id="JARAKH010000025">
    <property type="protein sequence ID" value="KAK8390241.1"/>
    <property type="molecule type" value="Genomic_DNA"/>
</dbReference>
<feature type="region of interest" description="Disordered" evidence="1">
    <location>
        <begin position="1"/>
        <end position="86"/>
    </location>
</feature>
<organism evidence="2 3">
    <name type="scientific">Scylla paramamosain</name>
    <name type="common">Mud crab</name>
    <dbReference type="NCBI Taxonomy" id="85552"/>
    <lineage>
        <taxon>Eukaryota</taxon>
        <taxon>Metazoa</taxon>
        <taxon>Ecdysozoa</taxon>
        <taxon>Arthropoda</taxon>
        <taxon>Crustacea</taxon>
        <taxon>Multicrustacea</taxon>
        <taxon>Malacostraca</taxon>
        <taxon>Eumalacostraca</taxon>
        <taxon>Eucarida</taxon>
        <taxon>Decapoda</taxon>
        <taxon>Pleocyemata</taxon>
        <taxon>Brachyura</taxon>
        <taxon>Eubrachyura</taxon>
        <taxon>Portunoidea</taxon>
        <taxon>Portunidae</taxon>
        <taxon>Portuninae</taxon>
        <taxon>Scylla</taxon>
    </lineage>
</organism>
<gene>
    <name evidence="2" type="ORF">O3P69_010143</name>
</gene>
<name>A0AAW0TRX2_SCYPA</name>
<accession>A0AAW0TRX2</accession>
<feature type="compositionally biased region" description="Gly residues" evidence="1">
    <location>
        <begin position="34"/>
        <end position="43"/>
    </location>
</feature>